<dbReference type="InterPro" id="IPR015886">
    <property type="entry name" value="H2TH_FPG"/>
</dbReference>
<evidence type="ECO:0000256" key="1">
    <source>
        <dbReference type="ARBA" id="ARBA00001668"/>
    </source>
</evidence>
<evidence type="ECO:0000256" key="13">
    <source>
        <dbReference type="ARBA" id="ARBA00023295"/>
    </source>
</evidence>
<dbReference type="RefSeq" id="WP_160624795.1">
    <property type="nucleotide sequence ID" value="NZ_WUUQ01000002.1"/>
</dbReference>
<evidence type="ECO:0000256" key="3">
    <source>
        <dbReference type="ARBA" id="ARBA00011245"/>
    </source>
</evidence>
<comment type="subunit">
    <text evidence="3 15">Monomer.</text>
</comment>
<dbReference type="Proteomes" id="UP000434036">
    <property type="component" value="Unassembled WGS sequence"/>
</dbReference>
<evidence type="ECO:0000256" key="5">
    <source>
        <dbReference type="ARBA" id="ARBA00022763"/>
    </source>
</evidence>
<dbReference type="CDD" id="cd08966">
    <property type="entry name" value="EcFpg-like_N"/>
    <property type="match status" value="1"/>
</dbReference>
<feature type="binding site" evidence="15">
    <location>
        <position position="156"/>
    </location>
    <ligand>
        <name>DNA</name>
        <dbReference type="ChEBI" id="CHEBI:16991"/>
    </ligand>
</feature>
<feature type="domain" description="FPG-type" evidence="16">
    <location>
        <begin position="241"/>
        <end position="275"/>
    </location>
</feature>
<keyword evidence="6 15" id="KW-0863">Zinc-finger</keyword>
<name>A0A6N8UCG9_9FIRM</name>
<evidence type="ECO:0000256" key="11">
    <source>
        <dbReference type="ARBA" id="ARBA00023239"/>
    </source>
</evidence>
<dbReference type="InterPro" id="IPR010663">
    <property type="entry name" value="Znf_FPG/IleRS"/>
</dbReference>
<evidence type="ECO:0000256" key="9">
    <source>
        <dbReference type="ARBA" id="ARBA00023125"/>
    </source>
</evidence>
<dbReference type="FunFam" id="1.10.8.50:FF:000003">
    <property type="entry name" value="Formamidopyrimidine-DNA glycosylase"/>
    <property type="match status" value="1"/>
</dbReference>
<dbReference type="PANTHER" id="PTHR22993">
    <property type="entry name" value="FORMAMIDOPYRIMIDINE-DNA GLYCOSYLASE"/>
    <property type="match status" value="1"/>
</dbReference>
<dbReference type="AlphaFoldDB" id="A0A6N8UCG9"/>
<keyword evidence="7 15" id="KW-0378">Hydrolase</keyword>
<dbReference type="SMART" id="SM01232">
    <property type="entry name" value="H2TH"/>
    <property type="match status" value="1"/>
</dbReference>
<dbReference type="InterPro" id="IPR010979">
    <property type="entry name" value="Ribosomal_uS13-like_H2TH"/>
</dbReference>
<dbReference type="PROSITE" id="PS51066">
    <property type="entry name" value="ZF_FPG_2"/>
    <property type="match status" value="1"/>
</dbReference>
<dbReference type="GO" id="GO:0008270">
    <property type="term" value="F:zinc ion binding"/>
    <property type="evidence" value="ECO:0007669"/>
    <property type="project" value="UniProtKB-UniRule"/>
</dbReference>
<gene>
    <name evidence="15 18" type="primary">mutM</name>
    <name evidence="15" type="synonym">fpg</name>
    <name evidence="18" type="ORF">GSF08_05260</name>
</gene>
<dbReference type="NCBIfam" id="TIGR00577">
    <property type="entry name" value="fpg"/>
    <property type="match status" value="1"/>
</dbReference>
<feature type="domain" description="Formamidopyrimidine-DNA glycosylase catalytic" evidence="17">
    <location>
        <begin position="2"/>
        <end position="115"/>
    </location>
</feature>
<dbReference type="GO" id="GO:0003684">
    <property type="term" value="F:damaged DNA binding"/>
    <property type="evidence" value="ECO:0007669"/>
    <property type="project" value="InterPro"/>
</dbReference>
<feature type="binding site" evidence="15">
    <location>
        <position position="93"/>
    </location>
    <ligand>
        <name>DNA</name>
        <dbReference type="ChEBI" id="CHEBI:16991"/>
    </ligand>
</feature>
<proteinExistence type="inferred from homology"/>
<feature type="active site" description="Proton donor; for beta-elimination activity" evidence="15">
    <location>
        <position position="59"/>
    </location>
</feature>
<evidence type="ECO:0000256" key="14">
    <source>
        <dbReference type="ARBA" id="ARBA00044632"/>
    </source>
</evidence>
<reference evidence="18 19" key="1">
    <citation type="submission" date="2019-12" db="EMBL/GenBank/DDBJ databases">
        <authorList>
            <person name="Yang R."/>
        </authorList>
    </citation>
    <scope>NUCLEOTIDE SEQUENCE [LARGE SCALE GENOMIC DNA]</scope>
    <source>
        <strain evidence="18 19">DONG20-135</strain>
    </source>
</reference>
<comment type="cofactor">
    <cofactor evidence="15">
        <name>Zn(2+)</name>
        <dbReference type="ChEBI" id="CHEBI:29105"/>
    </cofactor>
    <text evidence="15">Binds 1 zinc ion per subunit.</text>
</comment>
<dbReference type="SUPFAM" id="SSF81624">
    <property type="entry name" value="N-terminal domain of MutM-like DNA repair proteins"/>
    <property type="match status" value="1"/>
</dbReference>
<dbReference type="GO" id="GO:0006284">
    <property type="term" value="P:base-excision repair"/>
    <property type="evidence" value="ECO:0007669"/>
    <property type="project" value="InterPro"/>
</dbReference>
<comment type="caution">
    <text evidence="18">The sequence shown here is derived from an EMBL/GenBank/DDBJ whole genome shotgun (WGS) entry which is preliminary data.</text>
</comment>
<feature type="active site" description="Proton donor" evidence="15">
    <location>
        <position position="3"/>
    </location>
</feature>
<comment type="similarity">
    <text evidence="2 15">Belongs to the FPG family.</text>
</comment>
<keyword evidence="8 15" id="KW-0862">Zinc</keyword>
<evidence type="ECO:0000259" key="17">
    <source>
        <dbReference type="PROSITE" id="PS51068"/>
    </source>
</evidence>
<dbReference type="GO" id="GO:0140078">
    <property type="term" value="F:class I DNA-(apurinic or apyrimidinic site) endonuclease activity"/>
    <property type="evidence" value="ECO:0007669"/>
    <property type="project" value="UniProtKB-EC"/>
</dbReference>
<dbReference type="GO" id="GO:0034039">
    <property type="term" value="F:8-oxo-7,8-dihydroguanine DNA N-glycosylase activity"/>
    <property type="evidence" value="ECO:0007669"/>
    <property type="project" value="TreeGrafter"/>
</dbReference>
<dbReference type="InterPro" id="IPR012319">
    <property type="entry name" value="FPG_cat"/>
</dbReference>
<evidence type="ECO:0000259" key="16">
    <source>
        <dbReference type="PROSITE" id="PS51066"/>
    </source>
</evidence>
<keyword evidence="9 15" id="KW-0238">DNA-binding</keyword>
<accession>A0A6N8UCG9</accession>
<dbReference type="SUPFAM" id="SSF57716">
    <property type="entry name" value="Glucocorticoid receptor-like (DNA-binding domain)"/>
    <property type="match status" value="1"/>
</dbReference>
<dbReference type="Pfam" id="PF01149">
    <property type="entry name" value="Fapy_DNA_glyco"/>
    <property type="match status" value="1"/>
</dbReference>
<keyword evidence="12 15" id="KW-0511">Multifunctional enzyme</keyword>
<reference evidence="18 19" key="2">
    <citation type="submission" date="2020-01" db="EMBL/GenBank/DDBJ databases">
        <title>Clostridiaceae sp. nov. isolated from the gut of human by culturomics.</title>
        <authorList>
            <person name="Chang Y."/>
        </authorList>
    </citation>
    <scope>NUCLEOTIDE SEQUENCE [LARGE SCALE GENOMIC DNA]</scope>
    <source>
        <strain evidence="18 19">DONG20-135</strain>
    </source>
</reference>
<feature type="active site" description="Schiff-base intermediate with DNA" evidence="15">
    <location>
        <position position="2"/>
    </location>
</feature>
<dbReference type="Pfam" id="PF06831">
    <property type="entry name" value="H2TH"/>
    <property type="match status" value="1"/>
</dbReference>
<dbReference type="PROSITE" id="PS51068">
    <property type="entry name" value="FPG_CAT"/>
    <property type="match status" value="1"/>
</dbReference>
<evidence type="ECO:0000256" key="10">
    <source>
        <dbReference type="ARBA" id="ARBA00023204"/>
    </source>
</evidence>
<evidence type="ECO:0000313" key="19">
    <source>
        <dbReference type="Proteomes" id="UP000434036"/>
    </source>
</evidence>
<dbReference type="Gene3D" id="1.10.8.50">
    <property type="match status" value="1"/>
</dbReference>
<comment type="catalytic activity">
    <reaction evidence="1 15">
        <text>Hydrolysis of DNA containing ring-opened 7-methylguanine residues, releasing 2,6-diamino-4-hydroxy-5-(N-methyl)formamidopyrimidine.</text>
        <dbReference type="EC" id="3.2.2.23"/>
    </reaction>
</comment>
<evidence type="ECO:0000256" key="4">
    <source>
        <dbReference type="ARBA" id="ARBA00022723"/>
    </source>
</evidence>
<evidence type="ECO:0000256" key="7">
    <source>
        <dbReference type="ARBA" id="ARBA00022801"/>
    </source>
</evidence>
<keyword evidence="4 15" id="KW-0479">Metal-binding</keyword>
<evidence type="ECO:0000256" key="15">
    <source>
        <dbReference type="HAMAP-Rule" id="MF_00103"/>
    </source>
</evidence>
<sequence length="277" mass="32293">MPELPEVETVVRTLEKKLGHCTIESVEVRWPKIIDTPDIKTFCDRLKGQTIQSYGRIGKYLMFDLGDQMLIAHMRMEGKFYVQKAEEPYDHKHVHLLIRMRDGFELRYHDTRKFGRFALYDKREDPYAYPALKHVGLDAFDERLTPTYLYQQMHKRRITLKQALLDQQIMAGVGNIYADEICFALRMHPATKIWHLRKKDYETMLTETRRILSGAARAGGTTIRSYTSSLGVDGRFQLELNVHAREGEPCPICQGMVKKITLATRGTYYCPACQRKR</sequence>
<evidence type="ECO:0000313" key="18">
    <source>
        <dbReference type="EMBL" id="MXQ73337.1"/>
    </source>
</evidence>
<comment type="catalytic activity">
    <reaction evidence="14 15">
        <text>2'-deoxyribonucleotide-(2'-deoxyribose 5'-phosphate)-2'-deoxyribonucleotide-DNA = a 3'-end 2'-deoxyribonucleotide-(2,3-dehydro-2,3-deoxyribose 5'-phosphate)-DNA + a 5'-end 5'-phospho-2'-deoxyribonucleoside-DNA + H(+)</text>
        <dbReference type="Rhea" id="RHEA:66592"/>
        <dbReference type="Rhea" id="RHEA-COMP:13180"/>
        <dbReference type="Rhea" id="RHEA-COMP:16897"/>
        <dbReference type="Rhea" id="RHEA-COMP:17067"/>
        <dbReference type="ChEBI" id="CHEBI:15378"/>
        <dbReference type="ChEBI" id="CHEBI:136412"/>
        <dbReference type="ChEBI" id="CHEBI:157695"/>
        <dbReference type="ChEBI" id="CHEBI:167181"/>
        <dbReference type="EC" id="4.2.99.18"/>
    </reaction>
</comment>
<keyword evidence="11 15" id="KW-0456">Lyase</keyword>
<feature type="active site" description="Proton donor; for delta-elimination activity" evidence="15">
    <location>
        <position position="265"/>
    </location>
</feature>
<comment type="function">
    <text evidence="15">Involved in base excision repair of DNA damaged by oxidation or by mutagenic agents. Acts as DNA glycosylase that recognizes and removes damaged bases. Has a preference for oxidized purines, such as 7,8-dihydro-8-oxoguanine (8-oxoG). Has AP (apurinic/apyrimidinic) lyase activity and introduces nicks in the DNA strand. Cleaves the DNA backbone by beta-delta elimination to generate a single-strand break at the site of the removed base with both 3'- and 5'-phosphates.</text>
</comment>
<dbReference type="PANTHER" id="PTHR22993:SF9">
    <property type="entry name" value="FORMAMIDOPYRIMIDINE-DNA GLYCOSYLASE"/>
    <property type="match status" value="1"/>
</dbReference>
<protein>
    <recommendedName>
        <fullName evidence="15">Formamidopyrimidine-DNA glycosylase</fullName>
        <shortName evidence="15">Fapy-DNA glycosylase</shortName>
        <ecNumber evidence="15">3.2.2.23</ecNumber>
    </recommendedName>
    <alternativeName>
        <fullName evidence="15">DNA-(apurinic or apyrimidinic site) lyase MutM</fullName>
        <shortName evidence="15">AP lyase MutM</shortName>
        <ecNumber evidence="15">4.2.99.18</ecNumber>
    </alternativeName>
</protein>
<keyword evidence="19" id="KW-1185">Reference proteome</keyword>
<dbReference type="NCBIfam" id="NF002211">
    <property type="entry name" value="PRK01103.1"/>
    <property type="match status" value="1"/>
</dbReference>
<dbReference type="EC" id="3.2.2.23" evidence="15"/>
<dbReference type="SUPFAM" id="SSF46946">
    <property type="entry name" value="S13-like H2TH domain"/>
    <property type="match status" value="1"/>
</dbReference>
<keyword evidence="10 15" id="KW-0234">DNA repair</keyword>
<dbReference type="InterPro" id="IPR000214">
    <property type="entry name" value="Znf_DNA_glyclase/AP_lyase"/>
</dbReference>
<dbReference type="GO" id="GO:0003690">
    <property type="term" value="F:double-stranded DNA binding"/>
    <property type="evidence" value="ECO:0007669"/>
    <property type="project" value="UniProtKB-ARBA"/>
</dbReference>
<dbReference type="Pfam" id="PF06827">
    <property type="entry name" value="zf-FPG_IleRS"/>
    <property type="match status" value="1"/>
</dbReference>
<feature type="binding site" evidence="15">
    <location>
        <position position="112"/>
    </location>
    <ligand>
        <name>DNA</name>
        <dbReference type="ChEBI" id="CHEBI:16991"/>
    </ligand>
</feature>
<organism evidence="18 19">
    <name type="scientific">Copranaerobaculum intestinale</name>
    <dbReference type="NCBI Taxonomy" id="2692629"/>
    <lineage>
        <taxon>Bacteria</taxon>
        <taxon>Bacillati</taxon>
        <taxon>Bacillota</taxon>
        <taxon>Erysipelotrichia</taxon>
        <taxon>Erysipelotrichales</taxon>
        <taxon>Erysipelotrichaceae</taxon>
        <taxon>Copranaerobaculum</taxon>
    </lineage>
</organism>
<evidence type="ECO:0000256" key="2">
    <source>
        <dbReference type="ARBA" id="ARBA00009409"/>
    </source>
</evidence>
<dbReference type="EMBL" id="WUUQ01000002">
    <property type="protein sequence ID" value="MXQ73337.1"/>
    <property type="molecule type" value="Genomic_DNA"/>
</dbReference>
<dbReference type="EC" id="4.2.99.18" evidence="15"/>
<keyword evidence="13 15" id="KW-0326">Glycosidase</keyword>
<dbReference type="InterPro" id="IPR035937">
    <property type="entry name" value="FPG_N"/>
</dbReference>
<evidence type="ECO:0000256" key="6">
    <source>
        <dbReference type="ARBA" id="ARBA00022771"/>
    </source>
</evidence>
<dbReference type="SMART" id="SM00898">
    <property type="entry name" value="Fapy_DNA_glyco"/>
    <property type="match status" value="1"/>
</dbReference>
<evidence type="ECO:0000256" key="8">
    <source>
        <dbReference type="ARBA" id="ARBA00022833"/>
    </source>
</evidence>
<keyword evidence="5 15" id="KW-0227">DNA damage</keyword>
<dbReference type="HAMAP" id="MF_00103">
    <property type="entry name" value="Fapy_DNA_glycosyl"/>
    <property type="match status" value="1"/>
</dbReference>
<dbReference type="Gene3D" id="3.20.190.10">
    <property type="entry name" value="MutM-like, N-terminal"/>
    <property type="match status" value="1"/>
</dbReference>
<evidence type="ECO:0000256" key="12">
    <source>
        <dbReference type="ARBA" id="ARBA00023268"/>
    </source>
</evidence>
<dbReference type="InterPro" id="IPR020629">
    <property type="entry name" value="FPG_Glyclase"/>
</dbReference>